<evidence type="ECO:0000313" key="6">
    <source>
        <dbReference type="Proteomes" id="UP000019335"/>
    </source>
</evidence>
<comment type="similarity">
    <text evidence="2 3">Belongs to the pyridoxal phosphate-binding protein YggS/PROSC family.</text>
</comment>
<keyword evidence="6" id="KW-1185">Reference proteome</keyword>
<dbReference type="AlphaFoldDB" id="W7TMB7"/>
<dbReference type="HAMAP" id="MF_02087">
    <property type="entry name" value="PLP_homeostasis"/>
    <property type="match status" value="1"/>
</dbReference>
<dbReference type="PANTHER" id="PTHR10146:SF14">
    <property type="entry name" value="PYRIDOXAL PHOSPHATE HOMEOSTASIS PROTEIN"/>
    <property type="match status" value="1"/>
</dbReference>
<dbReference type="GO" id="GO:0030170">
    <property type="term" value="F:pyridoxal phosphate binding"/>
    <property type="evidence" value="ECO:0007669"/>
    <property type="project" value="UniProtKB-UniRule"/>
</dbReference>
<dbReference type="OrthoDB" id="10264196at2759"/>
<evidence type="ECO:0000256" key="2">
    <source>
        <dbReference type="HAMAP-Rule" id="MF_03225"/>
    </source>
</evidence>
<dbReference type="InterPro" id="IPR029066">
    <property type="entry name" value="PLP-binding_barrel"/>
</dbReference>
<dbReference type="PANTHER" id="PTHR10146">
    <property type="entry name" value="PROLINE SYNTHETASE CO-TRANSCRIBED BACTERIAL HOMOLOG PROTEIN"/>
    <property type="match status" value="1"/>
</dbReference>
<proteinExistence type="inferred from homology"/>
<evidence type="ECO:0000256" key="3">
    <source>
        <dbReference type="RuleBase" id="RU004514"/>
    </source>
</evidence>
<dbReference type="PROSITE" id="PS01211">
    <property type="entry name" value="UPF0001"/>
    <property type="match status" value="1"/>
</dbReference>
<evidence type="ECO:0000256" key="1">
    <source>
        <dbReference type="ARBA" id="ARBA00022898"/>
    </source>
</evidence>
<organism evidence="5 6">
    <name type="scientific">Nannochloropsis gaditana</name>
    <dbReference type="NCBI Taxonomy" id="72520"/>
    <lineage>
        <taxon>Eukaryota</taxon>
        <taxon>Sar</taxon>
        <taxon>Stramenopiles</taxon>
        <taxon>Ochrophyta</taxon>
        <taxon>Eustigmatophyceae</taxon>
        <taxon>Eustigmatales</taxon>
        <taxon>Monodopsidaceae</taxon>
        <taxon>Nannochloropsis</taxon>
    </lineage>
</organism>
<feature type="domain" description="Alanine racemase N-terminal" evidence="4">
    <location>
        <begin position="82"/>
        <end position="305"/>
    </location>
</feature>
<dbReference type="NCBIfam" id="TIGR00044">
    <property type="entry name" value="YggS family pyridoxal phosphate-dependent enzyme"/>
    <property type="match status" value="1"/>
</dbReference>
<evidence type="ECO:0000259" key="4">
    <source>
        <dbReference type="Pfam" id="PF01168"/>
    </source>
</evidence>
<gene>
    <name evidence="5" type="ORF">Naga_100055g33</name>
</gene>
<reference evidence="5 6" key="1">
    <citation type="journal article" date="2014" name="Mol. Plant">
        <title>Chromosome Scale Genome Assembly and Transcriptome Profiling of Nannochloropsis gaditana in Nitrogen Depletion.</title>
        <authorList>
            <person name="Corteggiani Carpinelli E."/>
            <person name="Telatin A."/>
            <person name="Vitulo N."/>
            <person name="Forcato C."/>
            <person name="D'Angelo M."/>
            <person name="Schiavon R."/>
            <person name="Vezzi A."/>
            <person name="Giacometti G.M."/>
            <person name="Morosinotto T."/>
            <person name="Valle G."/>
        </authorList>
    </citation>
    <scope>NUCLEOTIDE SEQUENCE [LARGE SCALE GENOMIC DNA]</scope>
    <source>
        <strain evidence="5 6">B-31</strain>
    </source>
</reference>
<dbReference type="InterPro" id="IPR011078">
    <property type="entry name" value="PyrdxlP_homeostasis"/>
</dbReference>
<sequence>MTRRRFSVNKSSITYFTWCFLFLSNSLARAVLCGMLQSPTTAFFFPLRPAVLRGRTVVVSSLTRHQRLHSFATMNCGTVGENLARVRHRVKEVAKGLEPPPRLVAVSKTKPVAALKEAYDAGQRHFGENYSHEVLEKAPELPDDVKWHFIGHLQSNKAKALVEQVPNLWMVEAVDSIKLADRLQAATAGVLETRRKGERLKILVQIDTSGEATKSGKRTEDAAVIAQHVTAQCPALQFAGVMTIGASGDMTCFDKLVDAREAIARATGLDAASLELSMGMSNDFEEAIARGSTNIRVGSTIFGARQYRSKEEPPVAEYNEGESKSK</sequence>
<dbReference type="Proteomes" id="UP000019335">
    <property type="component" value="Chromosome 13"/>
</dbReference>
<dbReference type="EMBL" id="AZIL01001175">
    <property type="protein sequence ID" value="EWM24638.1"/>
    <property type="molecule type" value="Genomic_DNA"/>
</dbReference>
<accession>W7TMB7</accession>
<comment type="function">
    <text evidence="2">Pyridoxal 5'-phosphate (PLP)-binding protein, which may be involved in intracellular homeostatic regulation of pyridoxal 5'-phosphate (PLP), the active form of vitamin B6.</text>
</comment>
<protein>
    <recommendedName>
        <fullName evidence="2">Pyridoxal phosphate homeostasis protein</fullName>
        <shortName evidence="2">PLP homeostasis protein</shortName>
    </recommendedName>
</protein>
<dbReference type="FunFam" id="3.20.20.10:FF:000018">
    <property type="entry name" value="Pyridoxal phosphate homeostasis protein"/>
    <property type="match status" value="1"/>
</dbReference>
<comment type="caution">
    <text evidence="5">The sequence shown here is derived from an EMBL/GenBank/DDBJ whole genome shotgun (WGS) entry which is preliminary data.</text>
</comment>
<dbReference type="InterPro" id="IPR001608">
    <property type="entry name" value="Ala_racemase_N"/>
</dbReference>
<keyword evidence="1 2" id="KW-0663">Pyridoxal phosphate</keyword>
<dbReference type="CDD" id="cd06822">
    <property type="entry name" value="PLPDE_III_YBL036c_euk"/>
    <property type="match status" value="1"/>
</dbReference>
<name>W7TMB7_9STRA</name>
<dbReference type="Gene3D" id="3.20.20.10">
    <property type="entry name" value="Alanine racemase"/>
    <property type="match status" value="1"/>
</dbReference>
<feature type="modified residue" description="N6-(pyridoxal phosphate)lysine" evidence="2">
    <location>
        <position position="108"/>
    </location>
</feature>
<evidence type="ECO:0000313" key="5">
    <source>
        <dbReference type="EMBL" id="EWM24638.1"/>
    </source>
</evidence>
<dbReference type="SUPFAM" id="SSF51419">
    <property type="entry name" value="PLP-binding barrel"/>
    <property type="match status" value="1"/>
</dbReference>
<dbReference type="Pfam" id="PF01168">
    <property type="entry name" value="Ala_racemase_N"/>
    <property type="match status" value="1"/>
</dbReference>